<dbReference type="InterPro" id="IPR003760">
    <property type="entry name" value="PnrA-like"/>
</dbReference>
<evidence type="ECO:0000256" key="2">
    <source>
        <dbReference type="ARBA" id="ARBA00008610"/>
    </source>
</evidence>
<keyword evidence="3" id="KW-1003">Cell membrane</keyword>
<evidence type="ECO:0000313" key="9">
    <source>
        <dbReference type="EMBL" id="MFB9991582.1"/>
    </source>
</evidence>
<comment type="subcellular location">
    <subcellularLocation>
        <location evidence="1">Cell membrane</location>
        <topology evidence="1">Lipid-anchor</topology>
    </subcellularLocation>
</comment>
<dbReference type="Gene3D" id="3.40.50.2300">
    <property type="match status" value="2"/>
</dbReference>
<evidence type="ECO:0000256" key="4">
    <source>
        <dbReference type="ARBA" id="ARBA00022729"/>
    </source>
</evidence>
<comment type="caution">
    <text evidence="9">The sequence shown here is derived from an EMBL/GenBank/DDBJ whole genome shotgun (WGS) entry which is preliminary data.</text>
</comment>
<feature type="domain" description="ABC transporter substrate-binding protein PnrA-like" evidence="8">
    <location>
        <begin position="31"/>
        <end position="228"/>
    </location>
</feature>
<gene>
    <name evidence="9" type="ORF">ACFFLM_06330</name>
</gene>
<dbReference type="InterPro" id="IPR028082">
    <property type="entry name" value="Peripla_BP_I"/>
</dbReference>
<feature type="chain" id="PRO_5046830276" evidence="7">
    <location>
        <begin position="23"/>
        <end position="370"/>
    </location>
</feature>
<evidence type="ECO:0000256" key="1">
    <source>
        <dbReference type="ARBA" id="ARBA00004193"/>
    </source>
</evidence>
<keyword evidence="5" id="KW-0472">Membrane</keyword>
<evidence type="ECO:0000256" key="6">
    <source>
        <dbReference type="ARBA" id="ARBA00023288"/>
    </source>
</evidence>
<dbReference type="Proteomes" id="UP001589733">
    <property type="component" value="Unassembled WGS sequence"/>
</dbReference>
<accession>A0ABV6AX62</accession>
<dbReference type="SUPFAM" id="SSF53822">
    <property type="entry name" value="Periplasmic binding protein-like I"/>
    <property type="match status" value="1"/>
</dbReference>
<dbReference type="RefSeq" id="WP_380006862.1">
    <property type="nucleotide sequence ID" value="NZ_JBHLYR010000021.1"/>
</dbReference>
<dbReference type="Pfam" id="PF02608">
    <property type="entry name" value="Bmp"/>
    <property type="match status" value="1"/>
</dbReference>
<evidence type="ECO:0000313" key="10">
    <source>
        <dbReference type="Proteomes" id="UP001589733"/>
    </source>
</evidence>
<evidence type="ECO:0000259" key="8">
    <source>
        <dbReference type="Pfam" id="PF02608"/>
    </source>
</evidence>
<feature type="signal peptide" evidence="7">
    <location>
        <begin position="1"/>
        <end position="22"/>
    </location>
</feature>
<keyword evidence="6" id="KW-0449">Lipoprotein</keyword>
<dbReference type="PANTHER" id="PTHR34296:SF2">
    <property type="entry name" value="ABC TRANSPORTER GUANOSINE-BINDING PROTEIN NUPN"/>
    <property type="match status" value="1"/>
</dbReference>
<keyword evidence="4 7" id="KW-0732">Signal</keyword>
<dbReference type="EMBL" id="JBHLYR010000021">
    <property type="protein sequence ID" value="MFB9991582.1"/>
    <property type="molecule type" value="Genomic_DNA"/>
</dbReference>
<name>A0ABV6AX62_9DEIO</name>
<dbReference type="InterPro" id="IPR050957">
    <property type="entry name" value="BMP_lipoprotein"/>
</dbReference>
<protein>
    <submittedName>
        <fullName evidence="9">BMP family protein</fullName>
    </submittedName>
</protein>
<evidence type="ECO:0000256" key="5">
    <source>
        <dbReference type="ARBA" id="ARBA00023136"/>
    </source>
</evidence>
<evidence type="ECO:0000256" key="7">
    <source>
        <dbReference type="SAM" id="SignalP"/>
    </source>
</evidence>
<organism evidence="9 10">
    <name type="scientific">Deinococcus oregonensis</name>
    <dbReference type="NCBI Taxonomy" id="1805970"/>
    <lineage>
        <taxon>Bacteria</taxon>
        <taxon>Thermotogati</taxon>
        <taxon>Deinococcota</taxon>
        <taxon>Deinococci</taxon>
        <taxon>Deinococcales</taxon>
        <taxon>Deinococcaceae</taxon>
        <taxon>Deinococcus</taxon>
    </lineage>
</organism>
<evidence type="ECO:0000256" key="3">
    <source>
        <dbReference type="ARBA" id="ARBA00022475"/>
    </source>
</evidence>
<reference evidence="9 10" key="1">
    <citation type="submission" date="2024-09" db="EMBL/GenBank/DDBJ databases">
        <authorList>
            <person name="Sun Q."/>
            <person name="Mori K."/>
        </authorList>
    </citation>
    <scope>NUCLEOTIDE SEQUENCE [LARGE SCALE GENOMIC DNA]</scope>
    <source>
        <strain evidence="9 10">JCM 13503</strain>
    </source>
</reference>
<sequence>MQRLALAALSVLSLLSLGTAEGASLNVGLAFDLGGRTDRGFNQAAYEGAKRAVTESGGTLQLAEPLKLSEVGQGIAGLAQTGSGLVIGVGFSNNGAISAAAKANPAAKFVTVDDLPTGPNTVGLRFREHEGSFLAGYLAGKQSATGRLGFIGGLNIPVINRFKSGFVAGVKFACPNCQVRSAYVGTTSEAFNNPKAAQSLAAAMMKNSVDIIYAAAGASGNGLIEQVRLQPCIRAVNLVRGAAFRSDAYQNLPKSAAYQKSCAGNSRPTFFIGVDVNQNALGDFDKQVGTLNHGLTSMLKRVDTAVYSVIRDVAQDLPWRAGDRSFGLSNGGVSLAFDQYNQALIPAAVRANLKAVEGLITSGAVTVPAK</sequence>
<dbReference type="CDD" id="cd06354">
    <property type="entry name" value="PBP1_PrnA-like"/>
    <property type="match status" value="1"/>
</dbReference>
<dbReference type="PANTHER" id="PTHR34296">
    <property type="entry name" value="TRANSCRIPTIONAL ACTIVATOR PROTEIN MED"/>
    <property type="match status" value="1"/>
</dbReference>
<keyword evidence="10" id="KW-1185">Reference proteome</keyword>
<comment type="similarity">
    <text evidence="2">Belongs to the BMP lipoprotein family.</text>
</comment>
<proteinExistence type="inferred from homology"/>